<gene>
    <name evidence="1" type="ORF">K1X15_01585</name>
</gene>
<protein>
    <submittedName>
        <fullName evidence="1">Uncharacterized protein</fullName>
    </submittedName>
</protein>
<proteinExistence type="predicted"/>
<accession>A0ABX8WHW9</accession>
<organism evidence="1 2">
    <name type="scientific">Devosia salina</name>
    <dbReference type="NCBI Taxonomy" id="2860336"/>
    <lineage>
        <taxon>Bacteria</taxon>
        <taxon>Pseudomonadati</taxon>
        <taxon>Pseudomonadota</taxon>
        <taxon>Alphaproteobacteria</taxon>
        <taxon>Hyphomicrobiales</taxon>
        <taxon>Devosiaceae</taxon>
        <taxon>Devosia</taxon>
    </lineage>
</organism>
<evidence type="ECO:0000313" key="2">
    <source>
        <dbReference type="Proteomes" id="UP000825799"/>
    </source>
</evidence>
<evidence type="ECO:0000313" key="1">
    <source>
        <dbReference type="EMBL" id="QYO77304.1"/>
    </source>
</evidence>
<name>A0ABX8WHW9_9HYPH</name>
<reference evidence="1 2" key="1">
    <citation type="submission" date="2021-08" db="EMBL/GenBank/DDBJ databases">
        <title>Devosia salina sp. nov., isolated from the South China Sea sediment.</title>
        <authorList>
            <person name="Zhou Z."/>
        </authorList>
    </citation>
    <scope>NUCLEOTIDE SEQUENCE [LARGE SCALE GENOMIC DNA]</scope>
    <source>
        <strain evidence="1 2">SCS-3</strain>
    </source>
</reference>
<sequence length="245" mass="28537">MTLTFALPRCPFPLVDMPPKVSPLDYERFRPRRYCADERYVYRVDYLHSFGDWLPDRIKADGHGYRIPLDNILRHRDANKAYIDAIMEKLDRMTRTGSSLRAIYFWDNHNLVREFQLTHIRDFSYMEMDHARNVTGELKSYELKHIPVISRVHRSHLPLGTIIPDLNPQLTPFGLAHVVALASGEHVSIPSQHIEFWYRNQWTDIANIDPDMLQAQCAQGSLRSVVPAIPQYLLGGDRGRSRVDR</sequence>
<dbReference type="Proteomes" id="UP000825799">
    <property type="component" value="Chromosome"/>
</dbReference>
<keyword evidence="2" id="KW-1185">Reference proteome</keyword>
<dbReference type="RefSeq" id="WP_220305765.1">
    <property type="nucleotide sequence ID" value="NZ_CP080590.1"/>
</dbReference>
<dbReference type="EMBL" id="CP080590">
    <property type="protein sequence ID" value="QYO77304.1"/>
    <property type="molecule type" value="Genomic_DNA"/>
</dbReference>